<dbReference type="AlphaFoldDB" id="A0AAN6Y2N7"/>
<dbReference type="EMBL" id="MU858219">
    <property type="protein sequence ID" value="KAK4209012.1"/>
    <property type="molecule type" value="Genomic_DNA"/>
</dbReference>
<keyword evidence="3" id="KW-1185">Reference proteome</keyword>
<feature type="chain" id="PRO_5042950469" evidence="1">
    <location>
        <begin position="18"/>
        <end position="118"/>
    </location>
</feature>
<sequence>MLRYTVSILDLAALVAARNCRRGEIYYGGRLGDIAVHDNYDAQIREAMAVDGYSDPTWDQINNALFYCDDAAGNLIMIIMCSWGYNYDAQILEAMALEGYSDPTWDQINNGPYYRLSA</sequence>
<gene>
    <name evidence="2" type="ORF">QBC37DRAFT_378471</name>
</gene>
<evidence type="ECO:0000256" key="1">
    <source>
        <dbReference type="SAM" id="SignalP"/>
    </source>
</evidence>
<evidence type="ECO:0000313" key="3">
    <source>
        <dbReference type="Proteomes" id="UP001301769"/>
    </source>
</evidence>
<accession>A0AAN6Y2N7</accession>
<comment type="caution">
    <text evidence="2">The sequence shown here is derived from an EMBL/GenBank/DDBJ whole genome shotgun (WGS) entry which is preliminary data.</text>
</comment>
<reference evidence="2" key="2">
    <citation type="submission" date="2023-05" db="EMBL/GenBank/DDBJ databases">
        <authorList>
            <consortium name="Lawrence Berkeley National Laboratory"/>
            <person name="Steindorff A."/>
            <person name="Hensen N."/>
            <person name="Bonometti L."/>
            <person name="Westerberg I."/>
            <person name="Brannstrom I.O."/>
            <person name="Guillou S."/>
            <person name="Cros-Aarteil S."/>
            <person name="Calhoun S."/>
            <person name="Haridas S."/>
            <person name="Kuo A."/>
            <person name="Mondo S."/>
            <person name="Pangilinan J."/>
            <person name="Riley R."/>
            <person name="Labutti K."/>
            <person name="Andreopoulos B."/>
            <person name="Lipzen A."/>
            <person name="Chen C."/>
            <person name="Yanf M."/>
            <person name="Daum C."/>
            <person name="Ng V."/>
            <person name="Clum A."/>
            <person name="Ohm R."/>
            <person name="Martin F."/>
            <person name="Silar P."/>
            <person name="Natvig D."/>
            <person name="Lalanne C."/>
            <person name="Gautier V."/>
            <person name="Ament-Velasquez S.L."/>
            <person name="Kruys A."/>
            <person name="Hutchinson M.I."/>
            <person name="Powell A.J."/>
            <person name="Barry K."/>
            <person name="Miller A.N."/>
            <person name="Grigoriev I.V."/>
            <person name="Debuchy R."/>
            <person name="Gladieux P."/>
            <person name="Thoren M.H."/>
            <person name="Johannesson H."/>
        </authorList>
    </citation>
    <scope>NUCLEOTIDE SEQUENCE</scope>
    <source>
        <strain evidence="2">PSN293</strain>
    </source>
</reference>
<proteinExistence type="predicted"/>
<dbReference type="Proteomes" id="UP001301769">
    <property type="component" value="Unassembled WGS sequence"/>
</dbReference>
<evidence type="ECO:0000313" key="2">
    <source>
        <dbReference type="EMBL" id="KAK4209012.1"/>
    </source>
</evidence>
<name>A0AAN6Y2N7_9PEZI</name>
<feature type="signal peptide" evidence="1">
    <location>
        <begin position="1"/>
        <end position="17"/>
    </location>
</feature>
<organism evidence="2 3">
    <name type="scientific">Rhypophila decipiens</name>
    <dbReference type="NCBI Taxonomy" id="261697"/>
    <lineage>
        <taxon>Eukaryota</taxon>
        <taxon>Fungi</taxon>
        <taxon>Dikarya</taxon>
        <taxon>Ascomycota</taxon>
        <taxon>Pezizomycotina</taxon>
        <taxon>Sordariomycetes</taxon>
        <taxon>Sordariomycetidae</taxon>
        <taxon>Sordariales</taxon>
        <taxon>Naviculisporaceae</taxon>
        <taxon>Rhypophila</taxon>
    </lineage>
</organism>
<reference evidence="2" key="1">
    <citation type="journal article" date="2023" name="Mol. Phylogenet. Evol.">
        <title>Genome-scale phylogeny and comparative genomics of the fungal order Sordariales.</title>
        <authorList>
            <person name="Hensen N."/>
            <person name="Bonometti L."/>
            <person name="Westerberg I."/>
            <person name="Brannstrom I.O."/>
            <person name="Guillou S."/>
            <person name="Cros-Aarteil S."/>
            <person name="Calhoun S."/>
            <person name="Haridas S."/>
            <person name="Kuo A."/>
            <person name="Mondo S."/>
            <person name="Pangilinan J."/>
            <person name="Riley R."/>
            <person name="LaButti K."/>
            <person name="Andreopoulos B."/>
            <person name="Lipzen A."/>
            <person name="Chen C."/>
            <person name="Yan M."/>
            <person name="Daum C."/>
            <person name="Ng V."/>
            <person name="Clum A."/>
            <person name="Steindorff A."/>
            <person name="Ohm R.A."/>
            <person name="Martin F."/>
            <person name="Silar P."/>
            <person name="Natvig D.O."/>
            <person name="Lalanne C."/>
            <person name="Gautier V."/>
            <person name="Ament-Velasquez S.L."/>
            <person name="Kruys A."/>
            <person name="Hutchinson M.I."/>
            <person name="Powell A.J."/>
            <person name="Barry K."/>
            <person name="Miller A.N."/>
            <person name="Grigoriev I.V."/>
            <person name="Debuchy R."/>
            <person name="Gladieux P."/>
            <person name="Hiltunen Thoren M."/>
            <person name="Johannesson H."/>
        </authorList>
    </citation>
    <scope>NUCLEOTIDE SEQUENCE</scope>
    <source>
        <strain evidence="2">PSN293</strain>
    </source>
</reference>
<keyword evidence="1" id="KW-0732">Signal</keyword>
<protein>
    <submittedName>
        <fullName evidence="2">Uncharacterized protein</fullName>
    </submittedName>
</protein>